<keyword evidence="1" id="KW-0812">Transmembrane</keyword>
<keyword evidence="1" id="KW-1133">Transmembrane helix</keyword>
<keyword evidence="1" id="KW-0472">Membrane</keyword>
<evidence type="ECO:0008006" key="4">
    <source>
        <dbReference type="Google" id="ProtNLM"/>
    </source>
</evidence>
<keyword evidence="3" id="KW-1185">Reference proteome</keyword>
<dbReference type="InterPro" id="IPR021560">
    <property type="entry name" value="DUF3021"/>
</dbReference>
<sequence>MQKKIKKKIILRSLFGIPIGITIGYLISIAGSLMWGQGYYSPCVPELVLSLGSEIRAVVLQTALCALLGLSFSATSVLWEMENWSLVKQTGIYFLINSIVMMPVAWFTRWMEHSFIGFLRYFGMFAAIFILIWVLECIIGRRNIAKMNEKLHQSRQEEK</sequence>
<dbReference type="AlphaFoldDB" id="A0A2K4ZDZ1"/>
<evidence type="ECO:0000313" key="3">
    <source>
        <dbReference type="Proteomes" id="UP000236311"/>
    </source>
</evidence>
<feature type="transmembrane region" description="Helical" evidence="1">
    <location>
        <begin position="121"/>
        <end position="140"/>
    </location>
</feature>
<dbReference type="Pfam" id="PF11457">
    <property type="entry name" value="DUF3021"/>
    <property type="match status" value="1"/>
</dbReference>
<feature type="transmembrane region" description="Helical" evidence="1">
    <location>
        <begin position="9"/>
        <end position="35"/>
    </location>
</feature>
<accession>A0A2K4ZDZ1</accession>
<name>A0A2K4ZDZ1_9FIRM</name>
<dbReference type="RefSeq" id="WP_242982337.1">
    <property type="nucleotide sequence ID" value="NZ_CANRXC010000022.1"/>
</dbReference>
<protein>
    <recommendedName>
        <fullName evidence="4">DUF3021 domain-containing protein</fullName>
    </recommendedName>
</protein>
<evidence type="ECO:0000256" key="1">
    <source>
        <dbReference type="SAM" id="Phobius"/>
    </source>
</evidence>
<feature type="transmembrane region" description="Helical" evidence="1">
    <location>
        <begin position="55"/>
        <end position="79"/>
    </location>
</feature>
<organism evidence="2 3">
    <name type="scientific">Acetatifactor muris</name>
    <dbReference type="NCBI Taxonomy" id="879566"/>
    <lineage>
        <taxon>Bacteria</taxon>
        <taxon>Bacillati</taxon>
        <taxon>Bacillota</taxon>
        <taxon>Clostridia</taxon>
        <taxon>Lachnospirales</taxon>
        <taxon>Lachnospiraceae</taxon>
        <taxon>Acetatifactor</taxon>
    </lineage>
</organism>
<feature type="transmembrane region" description="Helical" evidence="1">
    <location>
        <begin position="91"/>
        <end position="109"/>
    </location>
</feature>
<dbReference type="EMBL" id="OFSM01000006">
    <property type="protein sequence ID" value="SOY28670.1"/>
    <property type="molecule type" value="Genomic_DNA"/>
</dbReference>
<dbReference type="Proteomes" id="UP000236311">
    <property type="component" value="Unassembled WGS sequence"/>
</dbReference>
<proteinExistence type="predicted"/>
<reference evidence="2 3" key="1">
    <citation type="submission" date="2018-01" db="EMBL/GenBank/DDBJ databases">
        <authorList>
            <person name="Gaut B.S."/>
            <person name="Morton B.R."/>
            <person name="Clegg M.T."/>
            <person name="Duvall M.R."/>
        </authorList>
    </citation>
    <scope>NUCLEOTIDE SEQUENCE [LARGE SCALE GENOMIC DNA]</scope>
    <source>
        <strain evidence="2">GP69</strain>
    </source>
</reference>
<evidence type="ECO:0000313" key="2">
    <source>
        <dbReference type="EMBL" id="SOY28670.1"/>
    </source>
</evidence>
<gene>
    <name evidence="2" type="ORF">AMURIS_01381</name>
</gene>